<evidence type="ECO:0000259" key="1">
    <source>
        <dbReference type="PROSITE" id="PS51918"/>
    </source>
</evidence>
<dbReference type="Pfam" id="PF19864">
    <property type="entry name" value="Radical_SAM_N2"/>
    <property type="match status" value="1"/>
</dbReference>
<dbReference type="InterPro" id="IPR045784">
    <property type="entry name" value="Radical_SAM_N2"/>
</dbReference>
<dbReference type="InterPro" id="IPR023404">
    <property type="entry name" value="rSAM_horseshoe"/>
</dbReference>
<dbReference type="EMBL" id="UOGE01000004">
    <property type="protein sequence ID" value="VAX16191.1"/>
    <property type="molecule type" value="Genomic_DNA"/>
</dbReference>
<protein>
    <submittedName>
        <fullName evidence="2">FIG092679: Fe-S oxidoreductase</fullName>
    </submittedName>
</protein>
<dbReference type="GO" id="GO:0003824">
    <property type="term" value="F:catalytic activity"/>
    <property type="evidence" value="ECO:0007669"/>
    <property type="project" value="InterPro"/>
</dbReference>
<accession>A0A3B1BNS6</accession>
<dbReference type="InterPro" id="IPR058240">
    <property type="entry name" value="rSAM_sf"/>
</dbReference>
<dbReference type="SFLD" id="SFLDG01082">
    <property type="entry name" value="B12-binding_domain_containing"/>
    <property type="match status" value="1"/>
</dbReference>
<dbReference type="Gene3D" id="3.80.30.20">
    <property type="entry name" value="tm_1862 like domain"/>
    <property type="match status" value="1"/>
</dbReference>
<dbReference type="PROSITE" id="PS51918">
    <property type="entry name" value="RADICAL_SAM"/>
    <property type="match status" value="1"/>
</dbReference>
<dbReference type="GO" id="GO:0051536">
    <property type="term" value="F:iron-sulfur cluster binding"/>
    <property type="evidence" value="ECO:0007669"/>
    <property type="project" value="InterPro"/>
</dbReference>
<dbReference type="Gene3D" id="3.40.50.280">
    <property type="entry name" value="Cobalamin-binding domain"/>
    <property type="match status" value="1"/>
</dbReference>
<gene>
    <name evidence="2" type="ORF">MNBD_NITROSPINAE02-300</name>
</gene>
<feature type="domain" description="Radical SAM core" evidence="1">
    <location>
        <begin position="243"/>
        <end position="481"/>
    </location>
</feature>
<dbReference type="PANTHER" id="PTHR42731">
    <property type="entry name" value="SLL1084 PROTEIN"/>
    <property type="match status" value="1"/>
</dbReference>
<reference evidence="2" key="1">
    <citation type="submission" date="2018-06" db="EMBL/GenBank/DDBJ databases">
        <authorList>
            <person name="Zhirakovskaya E."/>
        </authorList>
    </citation>
    <scope>NUCLEOTIDE SEQUENCE</scope>
</reference>
<sequence length="596" mass="65760">MKPRKGSIAIDPRTAAKRRLARETGYVVKNRGGKASIALVYPNSYEIAMSNLGYQKIYRMLNDRADILCERAFLPSGQEIDYFKKHNQKPATLESGRALAEFDVIAFSITFEHDYLNALKILNLAGIPLKDRDGRAPLVMAGGVAVTMNPEVMAPFLDFMVIGEGEGIIEPFCDLLIKGERDLSAFAAISGIYVPAGYEPVYKDDGTIEKFAVKEGFPQKVKRAWNHSSTARPNINYIDTPDTVFGDMSLIEIGKGCGKHCRFCAAGYIYRPTRNGNTNLIMTAIDKGIERKGKVGLVGSAIGDHPDVEKIFERIVKGGGEFSVSSLRLDKLSDTMIDLLLKGNCHTITVAPEAGTEALRARINKKMSDELILDTARRIAGAWPFKIKMYFIVGLPGETMKDVEGIVDLVKRVRGVMEPEWKRHGRAGEITVGVDGFVPKALTPFQWEPFEGIKPVAKKLFAVADGLRKTPNVTVQKGSARQAYAQALLSQGDRRLASLIELCMELDGDWSRALRETDLNTDHYATRRKGLDEVLPWSIIDDGLRKNYLSQELSLSGKGKVTPECPPPEKECHRCGVFVGACVKVRGGDNRSCSPE</sequence>
<dbReference type="PANTHER" id="PTHR42731:SF5">
    <property type="entry name" value="RADICAL SAM DOMAIN PROTEIN"/>
    <property type="match status" value="1"/>
</dbReference>
<name>A0A3B1BNS6_9ZZZZ</name>
<dbReference type="SUPFAM" id="SSF102114">
    <property type="entry name" value="Radical SAM enzymes"/>
    <property type="match status" value="1"/>
</dbReference>
<organism evidence="2">
    <name type="scientific">hydrothermal vent metagenome</name>
    <dbReference type="NCBI Taxonomy" id="652676"/>
    <lineage>
        <taxon>unclassified sequences</taxon>
        <taxon>metagenomes</taxon>
        <taxon>ecological metagenomes</taxon>
    </lineage>
</organism>
<dbReference type="AlphaFoldDB" id="A0A3B1BNS6"/>
<dbReference type="Pfam" id="PF04055">
    <property type="entry name" value="Radical_SAM"/>
    <property type="match status" value="1"/>
</dbReference>
<dbReference type="SFLD" id="SFLDS00029">
    <property type="entry name" value="Radical_SAM"/>
    <property type="match status" value="1"/>
</dbReference>
<dbReference type="CDD" id="cd01335">
    <property type="entry name" value="Radical_SAM"/>
    <property type="match status" value="1"/>
</dbReference>
<dbReference type="InterPro" id="IPR006638">
    <property type="entry name" value="Elp3/MiaA/NifB-like_rSAM"/>
</dbReference>
<dbReference type="InterPro" id="IPR007197">
    <property type="entry name" value="rSAM"/>
</dbReference>
<proteinExistence type="predicted"/>
<evidence type="ECO:0000313" key="2">
    <source>
        <dbReference type="EMBL" id="VAX16191.1"/>
    </source>
</evidence>
<dbReference type="SMART" id="SM00729">
    <property type="entry name" value="Elp3"/>
    <property type="match status" value="1"/>
</dbReference>